<keyword evidence="2" id="KW-1185">Reference proteome</keyword>
<comment type="caution">
    <text evidence="1">The sequence shown here is derived from an EMBL/GenBank/DDBJ whole genome shotgun (WGS) entry which is preliminary data.</text>
</comment>
<accession>A0A9W6Y210</accession>
<dbReference type="EMBL" id="BSXT01002638">
    <property type="protein sequence ID" value="GMF49973.1"/>
    <property type="molecule type" value="Genomic_DNA"/>
</dbReference>
<name>A0A9W6Y210_9STRA</name>
<dbReference type="AlphaFoldDB" id="A0A9W6Y210"/>
<organism evidence="1 2">
    <name type="scientific">Phytophthora fragariaefolia</name>
    <dbReference type="NCBI Taxonomy" id="1490495"/>
    <lineage>
        <taxon>Eukaryota</taxon>
        <taxon>Sar</taxon>
        <taxon>Stramenopiles</taxon>
        <taxon>Oomycota</taxon>
        <taxon>Peronosporomycetes</taxon>
        <taxon>Peronosporales</taxon>
        <taxon>Peronosporaceae</taxon>
        <taxon>Phytophthora</taxon>
    </lineage>
</organism>
<sequence length="208" mass="22751">MLVSPSHMTFIHLSELNGGSVLNLPVDTNNWAEIGKQLDSFGKDAAEIDSFKKAKGELPAWFGTKYALNTPEAEIGVRSPRAGQRSNLFSDDFEEFEEGIPTQEAEAVQPAETPRSVAKPIVVTPDEFVFKRLSSSALSAPPTNIFLQNTTSSPFLIEIEDNSGLLEIVTKAPSAIPQVKIQQLEERDEVNLEPTRAIANFQISAVSH</sequence>
<gene>
    <name evidence="1" type="ORF">Pfra01_001981700</name>
</gene>
<reference evidence="1" key="1">
    <citation type="submission" date="2023-04" db="EMBL/GenBank/DDBJ databases">
        <title>Phytophthora fragariaefolia NBRC 109709.</title>
        <authorList>
            <person name="Ichikawa N."/>
            <person name="Sato H."/>
            <person name="Tonouchi N."/>
        </authorList>
    </citation>
    <scope>NUCLEOTIDE SEQUENCE</scope>
    <source>
        <strain evidence="1">NBRC 109709</strain>
    </source>
</reference>
<evidence type="ECO:0000313" key="1">
    <source>
        <dbReference type="EMBL" id="GMF49973.1"/>
    </source>
</evidence>
<dbReference type="OrthoDB" id="9974232at2759"/>
<protein>
    <submittedName>
        <fullName evidence="1">Unnamed protein product</fullName>
    </submittedName>
</protein>
<proteinExistence type="predicted"/>
<dbReference type="Proteomes" id="UP001165121">
    <property type="component" value="Unassembled WGS sequence"/>
</dbReference>
<evidence type="ECO:0000313" key="2">
    <source>
        <dbReference type="Proteomes" id="UP001165121"/>
    </source>
</evidence>